<evidence type="ECO:0000256" key="1">
    <source>
        <dbReference type="SAM" id="MobiDB-lite"/>
    </source>
</evidence>
<evidence type="ECO:0000313" key="2">
    <source>
        <dbReference type="EMBL" id="MEQ2290777.1"/>
    </source>
</evidence>
<sequence length="108" mass="12234">MSCFVSVEHSCKDSIFISVFTQQHRVYTRPGFNYAMSNSLSDKVPAALHSVLAQPGLNILFPIVQNTRAVQTHYKQEVHKVTQWCSRTNPEHQQDQGSDSGLQEVQED</sequence>
<protein>
    <submittedName>
        <fullName evidence="2">Uncharacterized protein</fullName>
    </submittedName>
</protein>
<feature type="region of interest" description="Disordered" evidence="1">
    <location>
        <begin position="85"/>
        <end position="108"/>
    </location>
</feature>
<comment type="caution">
    <text evidence="2">The sequence shown here is derived from an EMBL/GenBank/DDBJ whole genome shotgun (WGS) entry which is preliminary data.</text>
</comment>
<reference evidence="2 3" key="1">
    <citation type="submission" date="2021-06" db="EMBL/GenBank/DDBJ databases">
        <authorList>
            <person name="Palmer J.M."/>
        </authorList>
    </citation>
    <scope>NUCLEOTIDE SEQUENCE [LARGE SCALE GENOMIC DNA]</scope>
    <source>
        <strain evidence="2 3">AS_MEX2019</strain>
        <tissue evidence="2">Muscle</tissue>
    </source>
</reference>
<proteinExistence type="predicted"/>
<accession>A0ABV0YAV2</accession>
<name>A0ABV0YAV2_9TELE</name>
<feature type="compositionally biased region" description="Polar residues" evidence="1">
    <location>
        <begin position="95"/>
        <end position="108"/>
    </location>
</feature>
<dbReference type="Proteomes" id="UP001469553">
    <property type="component" value="Unassembled WGS sequence"/>
</dbReference>
<organism evidence="2 3">
    <name type="scientific">Ameca splendens</name>
    <dbReference type="NCBI Taxonomy" id="208324"/>
    <lineage>
        <taxon>Eukaryota</taxon>
        <taxon>Metazoa</taxon>
        <taxon>Chordata</taxon>
        <taxon>Craniata</taxon>
        <taxon>Vertebrata</taxon>
        <taxon>Euteleostomi</taxon>
        <taxon>Actinopterygii</taxon>
        <taxon>Neopterygii</taxon>
        <taxon>Teleostei</taxon>
        <taxon>Neoteleostei</taxon>
        <taxon>Acanthomorphata</taxon>
        <taxon>Ovalentaria</taxon>
        <taxon>Atherinomorphae</taxon>
        <taxon>Cyprinodontiformes</taxon>
        <taxon>Goodeidae</taxon>
        <taxon>Ameca</taxon>
    </lineage>
</organism>
<evidence type="ECO:0000313" key="3">
    <source>
        <dbReference type="Proteomes" id="UP001469553"/>
    </source>
</evidence>
<gene>
    <name evidence="2" type="ORF">AMECASPLE_006453</name>
</gene>
<dbReference type="EMBL" id="JAHRIP010028526">
    <property type="protein sequence ID" value="MEQ2290777.1"/>
    <property type="molecule type" value="Genomic_DNA"/>
</dbReference>
<keyword evidence="3" id="KW-1185">Reference proteome</keyword>